<comment type="caution">
    <text evidence="1">The sequence shown here is derived from an EMBL/GenBank/DDBJ whole genome shotgun (WGS) entry which is preliminary data.</text>
</comment>
<sequence length="463" mass="53792">MFALVIAMFAESAIAEPGKDSDLATGYVHAKQIDGVWWFINPDGQRFVSLGVNHIEPHLWLAPYNKEATLKRYGQDMVTEGARFNPEGTAVKRWIDRQIEICDDLHFNTFGKHTHESIDRALYEDRMYYIASLETAPLAGWRERKGQGPRPDVFSRDFEAFLDRRVHDVCAENKESRNLLGYLYTDVPSWIMGQKDQNDRDEQVMIYPWINAILPLGEWAPGKQRWVEHLSRRYDSPEAAAVVWGLPVSPAYGITWQDMARLQTWFEPADAKKATEDMIAFMYVICEKWYGMHHDAIRKYDPNHLILGDKNMVMWHYEWMIPAMKKYVDVVTIQAYGRWEQDGKSVAKLYEQLGKPIYNGDGSYSYVQPNQQEWGAKGWRTEARSFQEVASLYRETLEGMMATPYMIGWHHCGCLEQWDAAERGDSPMNENGFMDPFENYHTEWTDVIRDVNTNAARLHEAAE</sequence>
<evidence type="ECO:0008006" key="3">
    <source>
        <dbReference type="Google" id="ProtNLM"/>
    </source>
</evidence>
<dbReference type="SUPFAM" id="SSF51445">
    <property type="entry name" value="(Trans)glycosidases"/>
    <property type="match status" value="1"/>
</dbReference>
<dbReference type="Gene3D" id="3.20.20.80">
    <property type="entry name" value="Glycosidases"/>
    <property type="match status" value="1"/>
</dbReference>
<dbReference type="EMBL" id="SJPV01000010">
    <property type="protein sequence ID" value="TWU33246.1"/>
    <property type="molecule type" value="Genomic_DNA"/>
</dbReference>
<keyword evidence="2" id="KW-1185">Reference proteome</keyword>
<dbReference type="AlphaFoldDB" id="A0A5C6DDF1"/>
<gene>
    <name evidence="1" type="ORF">Poly41_49980</name>
</gene>
<evidence type="ECO:0000313" key="1">
    <source>
        <dbReference type="EMBL" id="TWU33246.1"/>
    </source>
</evidence>
<dbReference type="InterPro" id="IPR017853">
    <property type="entry name" value="GH"/>
</dbReference>
<organism evidence="1 2">
    <name type="scientific">Novipirellula artificiosorum</name>
    <dbReference type="NCBI Taxonomy" id="2528016"/>
    <lineage>
        <taxon>Bacteria</taxon>
        <taxon>Pseudomonadati</taxon>
        <taxon>Planctomycetota</taxon>
        <taxon>Planctomycetia</taxon>
        <taxon>Pirellulales</taxon>
        <taxon>Pirellulaceae</taxon>
        <taxon>Novipirellula</taxon>
    </lineage>
</organism>
<accession>A0A5C6DDF1</accession>
<protein>
    <recommendedName>
        <fullName evidence="3">Agarase</fullName>
    </recommendedName>
</protein>
<proteinExistence type="predicted"/>
<dbReference type="Proteomes" id="UP000319143">
    <property type="component" value="Unassembled WGS sequence"/>
</dbReference>
<name>A0A5C6DDF1_9BACT</name>
<reference evidence="1 2" key="1">
    <citation type="submission" date="2019-02" db="EMBL/GenBank/DDBJ databases">
        <title>Deep-cultivation of Planctomycetes and their phenomic and genomic characterization uncovers novel biology.</title>
        <authorList>
            <person name="Wiegand S."/>
            <person name="Jogler M."/>
            <person name="Boedeker C."/>
            <person name="Pinto D."/>
            <person name="Vollmers J."/>
            <person name="Rivas-Marin E."/>
            <person name="Kohn T."/>
            <person name="Peeters S.H."/>
            <person name="Heuer A."/>
            <person name="Rast P."/>
            <person name="Oberbeckmann S."/>
            <person name="Bunk B."/>
            <person name="Jeske O."/>
            <person name="Meyerdierks A."/>
            <person name="Storesund J.E."/>
            <person name="Kallscheuer N."/>
            <person name="Luecker S."/>
            <person name="Lage O.M."/>
            <person name="Pohl T."/>
            <person name="Merkel B.J."/>
            <person name="Hornburger P."/>
            <person name="Mueller R.-W."/>
            <person name="Bruemmer F."/>
            <person name="Labrenz M."/>
            <person name="Spormann A.M."/>
            <person name="Op Den Camp H."/>
            <person name="Overmann J."/>
            <person name="Amann R."/>
            <person name="Jetten M.S.M."/>
            <person name="Mascher T."/>
            <person name="Medema M.H."/>
            <person name="Devos D.P."/>
            <person name="Kaster A.-K."/>
            <person name="Ovreas L."/>
            <person name="Rohde M."/>
            <person name="Galperin M.Y."/>
            <person name="Jogler C."/>
        </authorList>
    </citation>
    <scope>NUCLEOTIDE SEQUENCE [LARGE SCALE GENOMIC DNA]</scope>
    <source>
        <strain evidence="1 2">Poly41</strain>
    </source>
</reference>
<evidence type="ECO:0000313" key="2">
    <source>
        <dbReference type="Proteomes" id="UP000319143"/>
    </source>
</evidence>